<dbReference type="InterPro" id="IPR026466">
    <property type="entry name" value="Fim_isopep_form_D2_dom"/>
</dbReference>
<reference evidence="13" key="1">
    <citation type="submission" date="2017-01" db="EMBL/GenBank/DDBJ databases">
        <authorList>
            <person name="Varghese N."/>
            <person name="Submissions S."/>
        </authorList>
    </citation>
    <scope>NUCLEOTIDE SEQUENCE [LARGE SCALE GENOMIC DNA]</scope>
    <source>
        <strain evidence="13">MNA4</strain>
    </source>
</reference>
<keyword evidence="4" id="KW-0964">Secreted</keyword>
<comment type="similarity">
    <text evidence="2">Belongs to the serine-aspartate repeat-containing protein (SDr) family.</text>
</comment>
<dbReference type="Pfam" id="PF17802">
    <property type="entry name" value="SpaA"/>
    <property type="match status" value="2"/>
</dbReference>
<dbReference type="RefSeq" id="WP_159438421.1">
    <property type="nucleotide sequence ID" value="NZ_FTPL01000001.1"/>
</dbReference>
<evidence type="ECO:0000256" key="1">
    <source>
        <dbReference type="ARBA" id="ARBA00004168"/>
    </source>
</evidence>
<gene>
    <name evidence="12" type="ORF">SAMN05428946_1034</name>
</gene>
<evidence type="ECO:0000313" key="13">
    <source>
        <dbReference type="Proteomes" id="UP000187550"/>
    </source>
</evidence>
<evidence type="ECO:0000313" key="12">
    <source>
        <dbReference type="EMBL" id="SIT73947.1"/>
    </source>
</evidence>
<dbReference type="PANTHER" id="PTHR36108">
    <property type="entry name" value="COLOSSIN-B-RELATED"/>
    <property type="match status" value="1"/>
</dbReference>
<dbReference type="PANTHER" id="PTHR36108:SF13">
    <property type="entry name" value="COLOSSIN-B-RELATED"/>
    <property type="match status" value="1"/>
</dbReference>
<protein>
    <submittedName>
        <fullName evidence="12">LPXTG-motif cell wall anchor domain-containing protein/fimbrial isopeptide formation D2 domain-containing protein</fullName>
    </submittedName>
</protein>
<dbReference type="NCBIfam" id="TIGR04226">
    <property type="entry name" value="RrgB_K2N_iso_D2"/>
    <property type="match status" value="1"/>
</dbReference>
<accession>A0A1U7PL58</accession>
<feature type="chain" id="PRO_5012414340" evidence="8">
    <location>
        <begin position="30"/>
        <end position="583"/>
    </location>
</feature>
<evidence type="ECO:0000256" key="4">
    <source>
        <dbReference type="ARBA" id="ARBA00022525"/>
    </source>
</evidence>
<evidence type="ECO:0000256" key="6">
    <source>
        <dbReference type="ARBA" id="ARBA00023088"/>
    </source>
</evidence>
<keyword evidence="5 8" id="KW-0732">Signal</keyword>
<dbReference type="STRING" id="550447.SAMN05428946_1034"/>
<name>A0A1U7PL58_9BACI</name>
<sequence>MAVAKKKTWKLLFAFALIAALFMPQMALAYEKAGDPENPKLTIYKYEQEKGTAPGEEGTGLPGQKADGTPVAGVEYTLKQTHSYNPETDKWTPVTEGAPIVKTTDANGIAVFSKEDGLQLGRYEVAETDGPGHILLNTEPFYVDVPMTNKEGTTLNYDVHVYPKNETIRSDVELTKIAEDEKPLAGVTFKLYNADGTAAIDREGNEIPAMTTGDLGKINVSGLAAGKYYFQEKNVPEGYALNNTKIEFEVKKTGEKGQDIVVAWTYKDGFVNDNGTVTNYFNPEIIKDAEGESNLIVDRDKLFEYNLTIKAPKDINKYKSIAVTDNLDSRLEYGGSWDVAGTGKDNIEFTQDGQLLKWTVKDPSKLTPGQDIKITFSAKIKPDAELKEGETGIPNTADLEFNNDRGWEKVEKPKDPPVVVPTNGGLKVIKVDASNNKFKLKGAEFKLTDLDGNPIDTSRMGNVVKVNDVVHNGLLENLATPKDGTIVITGLTPGTYQLHETKAPTYKDREGNTKSYRLLTKPIEVTVANNETATYEVENSKSGWVLPTTGGLGTVLFTSGGLALMVMAAGMYVRRRKTDSDMV</sequence>
<dbReference type="OrthoDB" id="2056845at2"/>
<dbReference type="InterPro" id="IPR013783">
    <property type="entry name" value="Ig-like_fold"/>
</dbReference>
<evidence type="ECO:0000259" key="11">
    <source>
        <dbReference type="Pfam" id="PF17802"/>
    </source>
</evidence>
<evidence type="ECO:0000259" key="9">
    <source>
        <dbReference type="Pfam" id="PF00746"/>
    </source>
</evidence>
<evidence type="ECO:0000259" key="10">
    <source>
        <dbReference type="Pfam" id="PF16555"/>
    </source>
</evidence>
<dbReference type="Gene3D" id="2.60.40.10">
    <property type="entry name" value="Immunoglobulins"/>
    <property type="match status" value="3"/>
</dbReference>
<dbReference type="Pfam" id="PF16555">
    <property type="entry name" value="GramPos_pilinD1"/>
    <property type="match status" value="1"/>
</dbReference>
<dbReference type="InterPro" id="IPR041033">
    <property type="entry name" value="SpaA_PFL_dom_1"/>
</dbReference>
<dbReference type="AlphaFoldDB" id="A0A1U7PL58"/>
<dbReference type="Gene3D" id="2.60.40.740">
    <property type="match status" value="1"/>
</dbReference>
<feature type="domain" description="SpaA-like prealbumin fold" evidence="11">
    <location>
        <begin position="171"/>
        <end position="254"/>
    </location>
</feature>
<keyword evidence="7" id="KW-0812">Transmembrane</keyword>
<feature type="domain" description="Gram-positive pilin subunit D1 N-terminal" evidence="10">
    <location>
        <begin position="40"/>
        <end position="166"/>
    </location>
</feature>
<evidence type="ECO:0000256" key="5">
    <source>
        <dbReference type="ARBA" id="ARBA00022729"/>
    </source>
</evidence>
<feature type="domain" description="Gram-positive cocci surface proteins LPxTG" evidence="9">
    <location>
        <begin position="545"/>
        <end position="579"/>
    </location>
</feature>
<evidence type="ECO:0000256" key="2">
    <source>
        <dbReference type="ARBA" id="ARBA00007257"/>
    </source>
</evidence>
<dbReference type="Pfam" id="PF00746">
    <property type="entry name" value="Gram_pos_anchor"/>
    <property type="match status" value="1"/>
</dbReference>
<dbReference type="InterPro" id="IPR019931">
    <property type="entry name" value="LPXTG_anchor"/>
</dbReference>
<feature type="domain" description="SpaA-like prealbumin fold" evidence="11">
    <location>
        <begin position="425"/>
        <end position="541"/>
    </location>
</feature>
<evidence type="ECO:0000256" key="7">
    <source>
        <dbReference type="SAM" id="Phobius"/>
    </source>
</evidence>
<keyword evidence="13" id="KW-1185">Reference proteome</keyword>
<keyword evidence="7" id="KW-1133">Transmembrane helix</keyword>
<feature type="signal peptide" evidence="8">
    <location>
        <begin position="1"/>
        <end position="29"/>
    </location>
</feature>
<proteinExistence type="inferred from homology"/>
<evidence type="ECO:0000256" key="3">
    <source>
        <dbReference type="ARBA" id="ARBA00022512"/>
    </source>
</evidence>
<dbReference type="NCBIfam" id="TIGR01167">
    <property type="entry name" value="LPXTG_anchor"/>
    <property type="match status" value="1"/>
</dbReference>
<comment type="subcellular location">
    <subcellularLocation>
        <location evidence="1">Secreted</location>
        <location evidence="1">Cell wall</location>
        <topology evidence="1">Peptidoglycan-anchor</topology>
    </subcellularLocation>
</comment>
<keyword evidence="7" id="KW-0472">Membrane</keyword>
<dbReference type="InterPro" id="IPR032364">
    <property type="entry name" value="GramPos_pilinD1_N"/>
</dbReference>
<evidence type="ECO:0000256" key="8">
    <source>
        <dbReference type="SAM" id="SignalP"/>
    </source>
</evidence>
<dbReference type="SUPFAM" id="SSF49478">
    <property type="entry name" value="Cna protein B-type domain"/>
    <property type="match status" value="1"/>
</dbReference>
<keyword evidence="3" id="KW-0134">Cell wall</keyword>
<organism evidence="12 13">
    <name type="scientific">Edaphobacillus lindanitolerans</name>
    <dbReference type="NCBI Taxonomy" id="550447"/>
    <lineage>
        <taxon>Bacteria</taxon>
        <taxon>Bacillati</taxon>
        <taxon>Bacillota</taxon>
        <taxon>Bacilli</taxon>
        <taxon>Bacillales</taxon>
        <taxon>Bacillaceae</taxon>
        <taxon>Edaphobacillus</taxon>
    </lineage>
</organism>
<dbReference type="EMBL" id="FTPL01000001">
    <property type="protein sequence ID" value="SIT73947.1"/>
    <property type="molecule type" value="Genomic_DNA"/>
</dbReference>
<keyword evidence="6" id="KW-0572">Peptidoglycan-anchor</keyword>
<feature type="transmembrane region" description="Helical" evidence="7">
    <location>
        <begin position="550"/>
        <end position="573"/>
    </location>
</feature>
<dbReference type="Proteomes" id="UP000187550">
    <property type="component" value="Unassembled WGS sequence"/>
</dbReference>